<proteinExistence type="predicted"/>
<evidence type="ECO:0000313" key="3">
    <source>
        <dbReference type="EMBL" id="KAF7185315.1"/>
    </source>
</evidence>
<feature type="compositionally biased region" description="Low complexity" evidence="2">
    <location>
        <begin position="571"/>
        <end position="591"/>
    </location>
</feature>
<sequence length="1382" mass="151901">MAPKRKRIGQPASTPARKRTKKDSGAFVDNLTEVSATPHPHGDIDTEVECHIRSILDETATKYHIDWADHPITGESYQPTWEPKSNANQAAIDDWERQKAERRAGNTVLTRDKVHNSSTANAAPVPESGPASKKKRGRGRPRKIVESSPVESSYQPSELIEKSRVEAQSSEPEVGPEPEPEPEPEIGESQQTASGAEQSADSQRPIPEPAPSRLATPEGAVVQLSEPPSSWAKGAYERVTSSRPSTSEGPRGASDIASSAPQPRTEVLQSSGIDPVHQASGAVPTKGAGQFKSTQETSDKSLSQVVPDSQSQQDISGLTHPSQAVDQQQEAVTGAQQDDQEHLVDQEQAHSAIEEEHQQPVAQVLSPIHPNRQTQPAAGTQQARRQSVTGDQSDEPSTQLNEELAEEVAVKSQASRQSASERSEHIQSTTSAQEGETQDRIHENVPPPPGEPTAGEHRDTVTISSTEDHSGQSSRPISSIQSRTPPRTADFEPPPAGQRPLPSSRANGITPVRPARVPQPTSPVENSSSFPFQTQLPLDVQKIETADLGYSPGARAAVRPRLPPATSRDQSVASVRSPSSSPFPSLPSRPLGTLGESAPQPFGTFSPSVSPEKSNMDSASKRERVSFAAELKAKRDQRKASSRRSFTPTPSINMEQPASALPLEIRNEVAASQAAAQAGRLGSPLPAVFENTRSPSMVPAVEPSPIITKEEMNTSERYETLLPQAQNHDDFLPRQNGARLEHETTKLPREAIENTEEARAFTVPVAPSPLQRDQYQENIYYESDLMKRFLEERHPSPELIAEADRLLDRLRDIAMHPDLINPETLSQTTEPERQAKWDVKCSAKFHFLDELINRLQGRAKNTHVAIVTKGQRLPGMVENFLNGTYVPNRRLSKELAEDSDFRNTEGVRVSVVDLDSSLSADSLQAVDLVIALDASVDAKDPRIRTLREQAVEGDAWSILLTLVLPRTVEHMELCLHKNLPASVATRMLMKATKELKYESGRLEGTQAPVKDAATIIADYLDDEDATEWPLAGLSQLEELDSQTETDIDPSASHETGPSGASKRPLEEMDVDNDAAKRARQFSPEVPIMPSTINPQDIELTHVSDSLEKNTVAAEPAHSSSSTEQQLRELLQHAQDRLDEHVKALEDLQYRHEDQRKKLVEVTRERDGANNTAQLAVQRMTGSDVNNTSLRAERTQLKEALAEANKRLLEHSVPERAEFEQLRVLMEQAKIDKDKAEKRTEATQKDLEWTRSMYQDTSSRAIELANQNRDLENRLAVALNKAQAEASRAREISVQGHNKALEQENSRLRLMLENRDAALKFKDEEITRLKDSGRGRMGTRQSSVPPRSPRMGSPMKGRGSRAASPAAGDVAMKKHLHPLRQSG</sequence>
<dbReference type="Proteomes" id="UP000660729">
    <property type="component" value="Unassembled WGS sequence"/>
</dbReference>
<feature type="compositionally biased region" description="Polar residues" evidence="2">
    <location>
        <begin position="426"/>
        <end position="435"/>
    </location>
</feature>
<evidence type="ECO:0000256" key="1">
    <source>
        <dbReference type="SAM" id="Coils"/>
    </source>
</evidence>
<gene>
    <name evidence="3" type="ORF">HII31_13294</name>
</gene>
<feature type="compositionally biased region" description="Low complexity" evidence="2">
    <location>
        <begin position="471"/>
        <end position="487"/>
    </location>
</feature>
<dbReference type="EMBL" id="JABCIY010000338">
    <property type="protein sequence ID" value="KAF7185315.1"/>
    <property type="molecule type" value="Genomic_DNA"/>
</dbReference>
<dbReference type="Gene3D" id="3.40.50.12360">
    <property type="match status" value="1"/>
</dbReference>
<evidence type="ECO:0008006" key="5">
    <source>
        <dbReference type="Google" id="ProtNLM"/>
    </source>
</evidence>
<accession>A0A8H6VFS0</accession>
<evidence type="ECO:0000313" key="4">
    <source>
        <dbReference type="Proteomes" id="UP000660729"/>
    </source>
</evidence>
<keyword evidence="4" id="KW-1185">Reference proteome</keyword>
<feature type="compositionally biased region" description="Basic and acidic residues" evidence="2">
    <location>
        <begin position="454"/>
        <end position="470"/>
    </location>
</feature>
<feature type="compositionally biased region" description="Polar residues" evidence="2">
    <location>
        <begin position="239"/>
        <end position="248"/>
    </location>
</feature>
<feature type="coiled-coil region" evidence="1">
    <location>
        <begin position="1123"/>
        <end position="1287"/>
    </location>
</feature>
<dbReference type="GO" id="GO:0070823">
    <property type="term" value="C:HDA1 complex"/>
    <property type="evidence" value="ECO:0007669"/>
    <property type="project" value="InterPro"/>
</dbReference>
<feature type="compositionally biased region" description="Polar residues" evidence="2">
    <location>
        <begin position="371"/>
        <end position="401"/>
    </location>
</feature>
<dbReference type="OrthoDB" id="3647690at2759"/>
<feature type="compositionally biased region" description="Basic and acidic residues" evidence="2">
    <location>
        <begin position="96"/>
        <end position="115"/>
    </location>
</feature>
<comment type="caution">
    <text evidence="3">The sequence shown here is derived from an EMBL/GenBank/DDBJ whole genome shotgun (WGS) entry which is preliminary data.</text>
</comment>
<dbReference type="Pfam" id="PF11496">
    <property type="entry name" value="HDA2-3"/>
    <property type="match status" value="1"/>
</dbReference>
<evidence type="ECO:0000256" key="2">
    <source>
        <dbReference type="SAM" id="MobiDB-lite"/>
    </source>
</evidence>
<dbReference type="InterPro" id="IPR021006">
    <property type="entry name" value="Hda2/3"/>
</dbReference>
<feature type="region of interest" description="Disordered" evidence="2">
    <location>
        <begin position="96"/>
        <end position="536"/>
    </location>
</feature>
<feature type="compositionally biased region" description="Basic residues" evidence="2">
    <location>
        <begin position="1372"/>
        <end position="1382"/>
    </location>
</feature>
<feature type="compositionally biased region" description="Basic residues" evidence="2">
    <location>
        <begin position="132"/>
        <end position="142"/>
    </location>
</feature>
<organism evidence="3 4">
    <name type="scientific">Pseudocercospora fuligena</name>
    <dbReference type="NCBI Taxonomy" id="685502"/>
    <lineage>
        <taxon>Eukaryota</taxon>
        <taxon>Fungi</taxon>
        <taxon>Dikarya</taxon>
        <taxon>Ascomycota</taxon>
        <taxon>Pezizomycotina</taxon>
        <taxon>Dothideomycetes</taxon>
        <taxon>Dothideomycetidae</taxon>
        <taxon>Mycosphaerellales</taxon>
        <taxon>Mycosphaerellaceae</taxon>
        <taxon>Pseudocercospora</taxon>
    </lineage>
</organism>
<name>A0A8H6VFS0_9PEZI</name>
<feature type="compositionally biased region" description="Polar residues" evidence="2">
    <location>
        <begin position="189"/>
        <end position="202"/>
    </location>
</feature>
<feature type="compositionally biased region" description="Polar residues" evidence="2">
    <location>
        <begin position="603"/>
        <end position="618"/>
    </location>
</feature>
<feature type="compositionally biased region" description="Polar residues" evidence="2">
    <location>
        <begin position="315"/>
        <end position="337"/>
    </location>
</feature>
<reference evidence="3" key="1">
    <citation type="submission" date="2020-04" db="EMBL/GenBank/DDBJ databases">
        <title>Draft genome resource of the tomato pathogen Pseudocercospora fuligena.</title>
        <authorList>
            <person name="Zaccaron A."/>
        </authorList>
    </citation>
    <scope>NUCLEOTIDE SEQUENCE</scope>
    <source>
        <strain evidence="3">PF001</strain>
    </source>
</reference>
<feature type="compositionally biased region" description="Polar residues" evidence="2">
    <location>
        <begin position="643"/>
        <end position="656"/>
    </location>
</feature>
<feature type="compositionally biased region" description="Basic and acidic residues" evidence="2">
    <location>
        <begin position="339"/>
        <end position="358"/>
    </location>
</feature>
<feature type="region of interest" description="Disordered" evidence="2">
    <location>
        <begin position="1327"/>
        <end position="1382"/>
    </location>
</feature>
<feature type="compositionally biased region" description="Polar residues" evidence="2">
    <location>
        <begin position="522"/>
        <end position="536"/>
    </location>
</feature>
<feature type="compositionally biased region" description="Low complexity" evidence="2">
    <location>
        <begin position="301"/>
        <end position="314"/>
    </location>
</feature>
<keyword evidence="1" id="KW-0175">Coiled coil</keyword>
<protein>
    <recommendedName>
        <fullName evidence="5">Chromo domain-containing protein</fullName>
    </recommendedName>
</protein>
<feature type="compositionally biased region" description="Polar residues" evidence="2">
    <location>
        <begin position="256"/>
        <end position="272"/>
    </location>
</feature>
<feature type="region of interest" description="Disordered" evidence="2">
    <location>
        <begin position="1"/>
        <end position="45"/>
    </location>
</feature>
<dbReference type="InterPro" id="IPR038609">
    <property type="entry name" value="HDA1_su2/3_sf"/>
</dbReference>
<feature type="compositionally biased region" description="Acidic residues" evidence="2">
    <location>
        <begin position="174"/>
        <end position="186"/>
    </location>
</feature>
<feature type="region of interest" description="Disordered" evidence="2">
    <location>
        <begin position="549"/>
        <end position="657"/>
    </location>
</feature>
<feature type="region of interest" description="Disordered" evidence="2">
    <location>
        <begin position="1040"/>
        <end position="1066"/>
    </location>
</feature>